<accession>A0A2Y9P3Y4</accession>
<dbReference type="CTD" id="401145"/>
<feature type="region of interest" description="Disordered" evidence="4">
    <location>
        <begin position="1"/>
        <end position="125"/>
    </location>
</feature>
<dbReference type="RefSeq" id="XP_022438047.1">
    <property type="nucleotide sequence ID" value="XM_022582339.1"/>
</dbReference>
<feature type="coiled-coil region" evidence="3">
    <location>
        <begin position="676"/>
        <end position="706"/>
    </location>
</feature>
<name>A0A2Y9P3Y4_DELLE</name>
<evidence type="ECO:0000256" key="2">
    <source>
        <dbReference type="ARBA" id="ARBA00023054"/>
    </source>
</evidence>
<evidence type="ECO:0000256" key="3">
    <source>
        <dbReference type="SAM" id="Coils"/>
    </source>
</evidence>
<dbReference type="Proteomes" id="UP000248483">
    <property type="component" value="Unplaced"/>
</dbReference>
<evidence type="ECO:0000313" key="5">
    <source>
        <dbReference type="Proteomes" id="UP000248483"/>
    </source>
</evidence>
<gene>
    <name evidence="6" type="primary">CCSER1</name>
</gene>
<organism evidence="5 6">
    <name type="scientific">Delphinapterus leucas</name>
    <name type="common">Beluga whale</name>
    <dbReference type="NCBI Taxonomy" id="9749"/>
    <lineage>
        <taxon>Eukaryota</taxon>
        <taxon>Metazoa</taxon>
        <taxon>Chordata</taxon>
        <taxon>Craniata</taxon>
        <taxon>Vertebrata</taxon>
        <taxon>Euteleostomi</taxon>
        <taxon>Mammalia</taxon>
        <taxon>Eutheria</taxon>
        <taxon>Laurasiatheria</taxon>
        <taxon>Artiodactyla</taxon>
        <taxon>Whippomorpha</taxon>
        <taxon>Cetacea</taxon>
        <taxon>Odontoceti</taxon>
        <taxon>Monodontidae</taxon>
        <taxon>Delphinapterus</taxon>
    </lineage>
</organism>
<dbReference type="GeneID" id="111179069"/>
<keyword evidence="5" id="KW-1185">Reference proteome</keyword>
<comment type="similarity">
    <text evidence="1">Belongs to the CCSER family.</text>
</comment>
<feature type="compositionally biased region" description="Polar residues" evidence="4">
    <location>
        <begin position="81"/>
        <end position="102"/>
    </location>
</feature>
<feature type="region of interest" description="Disordered" evidence="4">
    <location>
        <begin position="760"/>
        <end position="781"/>
    </location>
</feature>
<protein>
    <submittedName>
        <fullName evidence="6">Serine-rich coiled-coil domain-containing protein 1 isoform X3</fullName>
    </submittedName>
</protein>
<proteinExistence type="inferred from homology"/>
<evidence type="ECO:0000256" key="1">
    <source>
        <dbReference type="ARBA" id="ARBA00010949"/>
    </source>
</evidence>
<dbReference type="AlphaFoldDB" id="A0A2Y9P3Y4"/>
<feature type="compositionally biased region" description="Low complexity" evidence="4">
    <location>
        <begin position="29"/>
        <end position="56"/>
    </location>
</feature>
<sequence>MGDSRSRRSTLVSRLPIFRRSISRKHDSLPSSPSSSNTVGVHSSSPSSTNSSSGSTGKRRSLFRTPSISFHHKKGSEPKQEPTNQNLSISNGAQPGHSSVQKPSLEEHTKTRGRHSVGFSSSRNKKITRSLTEDFERENEHSTNKNVFINCLSSGKSEGDDSGFTEEQTRRSVKQSTKKLLTKSFSSHYKFSKPVPQSQSISLVQQSEFSLEIAQYQEREPVLLRGSPSCSVDVTERAGSSLPSPLLSADFTTAQTPSEFLALTEDSVSEADAFPKSGSMASHCDNFGHSDSTSQISPNPAAATKTTDLMGTVPCAIMSPGKYRLEGRCSTESKSLPETSAANQKEVLLQITELPAMNASDSEIHLSADTRRGEHTVIQNGETMLATSSPRKLGFYEQHKAIAERVKGIHPISDSRIIPSSGDHYILNKTSYGYDANPAKVLASSLSPYREGRFIERRLRSSSEGTAGSSRMILKPKDGNVEEVNSLRKQRAGSSSSKMNSMDVLNNLGSCELDEDDLMLDLEFLEEQNLHPSVCREDSYHSVVSCAAVVLTPMDPTIEMKKREELKFPEPSKQNLSLKLTKEIDQEARCPHIRGTPSSPSADWPLPGVEESGGIDSLPFRLMLQDCTAVKTLLLKMKRVLQESTDMSPASSTTSLPVSPLTEEPLPFKDIMKDECSMLKLQLKEKDELISQLQEELDKVQHLQKAFASRVDKSTQTELLGYDGLNLKRPESVQGAREGTAYGSAPVPSRRQLCYISKSNCEPKSQHKGQKSNAYSHRGPF</sequence>
<dbReference type="PANTHER" id="PTHR22461:SF1">
    <property type="entry name" value="SERINE-RICH COILED-COIL DOMAIN-CONTAINING PROTEIN 1"/>
    <property type="match status" value="1"/>
</dbReference>
<evidence type="ECO:0000313" key="6">
    <source>
        <dbReference type="RefSeq" id="XP_022438047.1"/>
    </source>
</evidence>
<evidence type="ECO:0000256" key="4">
    <source>
        <dbReference type="SAM" id="MobiDB-lite"/>
    </source>
</evidence>
<dbReference type="InterPro" id="IPR029627">
    <property type="entry name" value="CCSER"/>
</dbReference>
<keyword evidence="2 3" id="KW-0175">Coiled coil</keyword>
<reference evidence="6" key="1">
    <citation type="submission" date="2025-08" db="UniProtKB">
        <authorList>
            <consortium name="RefSeq"/>
        </authorList>
    </citation>
    <scope>IDENTIFICATION</scope>
    <source>
        <tissue evidence="6">Blood</tissue>
    </source>
</reference>
<dbReference type="PANTHER" id="PTHR22461">
    <property type="entry name" value="SERINE-RICH COILED-COIL DOMAIN-CONTAINING PROTEIN 2-RELATED"/>
    <property type="match status" value="1"/>
</dbReference>